<name>A0A0C3Q8T3_9AGAM</name>
<sequence length="71" mass="7851">MHLPAVRSSQCAARLCAMSFVGFQSGQKLLLRGNERNGRQPSNLHFRQIPCHARAGSILYVYITSGGKSLY</sequence>
<reference evidence="2" key="2">
    <citation type="submission" date="2015-01" db="EMBL/GenBank/DDBJ databases">
        <title>Evolutionary Origins and Diversification of the Mycorrhizal Mutualists.</title>
        <authorList>
            <consortium name="DOE Joint Genome Institute"/>
            <consortium name="Mycorrhizal Genomics Consortium"/>
            <person name="Kohler A."/>
            <person name="Kuo A."/>
            <person name="Nagy L.G."/>
            <person name="Floudas D."/>
            <person name="Copeland A."/>
            <person name="Barry K.W."/>
            <person name="Cichocki N."/>
            <person name="Veneault-Fourrey C."/>
            <person name="LaButti K."/>
            <person name="Lindquist E.A."/>
            <person name="Lipzen A."/>
            <person name="Lundell T."/>
            <person name="Morin E."/>
            <person name="Murat C."/>
            <person name="Riley R."/>
            <person name="Ohm R."/>
            <person name="Sun H."/>
            <person name="Tunlid A."/>
            <person name="Henrissat B."/>
            <person name="Grigoriev I.V."/>
            <person name="Hibbett D.S."/>
            <person name="Martin F."/>
        </authorList>
    </citation>
    <scope>NUCLEOTIDE SEQUENCE [LARGE SCALE GENOMIC DNA]</scope>
    <source>
        <strain evidence="2">MUT 4182</strain>
    </source>
</reference>
<organism evidence="1 2">
    <name type="scientific">Tulasnella calospora MUT 4182</name>
    <dbReference type="NCBI Taxonomy" id="1051891"/>
    <lineage>
        <taxon>Eukaryota</taxon>
        <taxon>Fungi</taxon>
        <taxon>Dikarya</taxon>
        <taxon>Basidiomycota</taxon>
        <taxon>Agaricomycotina</taxon>
        <taxon>Agaricomycetes</taxon>
        <taxon>Cantharellales</taxon>
        <taxon>Tulasnellaceae</taxon>
        <taxon>Tulasnella</taxon>
    </lineage>
</organism>
<dbReference type="EMBL" id="KN823182">
    <property type="protein sequence ID" value="KIO20219.1"/>
    <property type="molecule type" value="Genomic_DNA"/>
</dbReference>
<evidence type="ECO:0000313" key="1">
    <source>
        <dbReference type="EMBL" id="KIO20219.1"/>
    </source>
</evidence>
<evidence type="ECO:0000313" key="2">
    <source>
        <dbReference type="Proteomes" id="UP000054248"/>
    </source>
</evidence>
<gene>
    <name evidence="1" type="ORF">M407DRAFT_139830</name>
</gene>
<dbReference type="Proteomes" id="UP000054248">
    <property type="component" value="Unassembled WGS sequence"/>
</dbReference>
<keyword evidence="2" id="KW-1185">Reference proteome</keyword>
<proteinExistence type="predicted"/>
<reference evidence="1 2" key="1">
    <citation type="submission" date="2014-04" db="EMBL/GenBank/DDBJ databases">
        <authorList>
            <consortium name="DOE Joint Genome Institute"/>
            <person name="Kuo A."/>
            <person name="Girlanda M."/>
            <person name="Perotto S."/>
            <person name="Kohler A."/>
            <person name="Nagy L.G."/>
            <person name="Floudas D."/>
            <person name="Copeland A."/>
            <person name="Barry K.W."/>
            <person name="Cichocki N."/>
            <person name="Veneault-Fourrey C."/>
            <person name="LaButti K."/>
            <person name="Lindquist E.A."/>
            <person name="Lipzen A."/>
            <person name="Lundell T."/>
            <person name="Morin E."/>
            <person name="Murat C."/>
            <person name="Sun H."/>
            <person name="Tunlid A."/>
            <person name="Henrissat B."/>
            <person name="Grigoriev I.V."/>
            <person name="Hibbett D.S."/>
            <person name="Martin F."/>
            <person name="Nordberg H.P."/>
            <person name="Cantor M.N."/>
            <person name="Hua S.X."/>
        </authorList>
    </citation>
    <scope>NUCLEOTIDE SEQUENCE [LARGE SCALE GENOMIC DNA]</scope>
    <source>
        <strain evidence="1 2">MUT 4182</strain>
    </source>
</reference>
<dbReference type="AlphaFoldDB" id="A0A0C3Q8T3"/>
<protein>
    <submittedName>
        <fullName evidence="1">Uncharacterized protein</fullName>
    </submittedName>
</protein>
<dbReference type="HOGENOM" id="CLU_2741913_0_0_1"/>
<accession>A0A0C3Q8T3</accession>